<feature type="region of interest" description="Disordered" evidence="1">
    <location>
        <begin position="1"/>
        <end position="48"/>
    </location>
</feature>
<sequence length="81" mass="8458">MHRAGPGGDVTGYRRLARDASSRTPQRHMRPGIVTGTQVPGVGMGEGVLPTAGQAPALRDKQVALHGSCCHNHVPLQHCAA</sequence>
<evidence type="ECO:0000256" key="1">
    <source>
        <dbReference type="SAM" id="MobiDB-lite"/>
    </source>
</evidence>
<name>A0AAV7R6C3_PLEWA</name>
<evidence type="ECO:0000313" key="3">
    <source>
        <dbReference type="Proteomes" id="UP001066276"/>
    </source>
</evidence>
<protein>
    <submittedName>
        <fullName evidence="2">Uncharacterized protein</fullName>
    </submittedName>
</protein>
<reference evidence="2" key="1">
    <citation type="journal article" date="2022" name="bioRxiv">
        <title>Sequencing and chromosome-scale assembly of the giantPleurodeles waltlgenome.</title>
        <authorList>
            <person name="Brown T."/>
            <person name="Elewa A."/>
            <person name="Iarovenko S."/>
            <person name="Subramanian E."/>
            <person name="Araus A.J."/>
            <person name="Petzold A."/>
            <person name="Susuki M."/>
            <person name="Suzuki K.-i.T."/>
            <person name="Hayashi T."/>
            <person name="Toyoda A."/>
            <person name="Oliveira C."/>
            <person name="Osipova E."/>
            <person name="Leigh N.D."/>
            <person name="Simon A."/>
            <person name="Yun M.H."/>
        </authorList>
    </citation>
    <scope>NUCLEOTIDE SEQUENCE</scope>
    <source>
        <strain evidence="2">20211129_DDA</strain>
        <tissue evidence="2">Liver</tissue>
    </source>
</reference>
<comment type="caution">
    <text evidence="2">The sequence shown here is derived from an EMBL/GenBank/DDBJ whole genome shotgun (WGS) entry which is preliminary data.</text>
</comment>
<proteinExistence type="predicted"/>
<dbReference type="AlphaFoldDB" id="A0AAV7R6C3"/>
<accession>A0AAV7R6C3</accession>
<dbReference type="Proteomes" id="UP001066276">
    <property type="component" value="Chromosome 5"/>
</dbReference>
<organism evidence="2 3">
    <name type="scientific">Pleurodeles waltl</name>
    <name type="common">Iberian ribbed newt</name>
    <dbReference type="NCBI Taxonomy" id="8319"/>
    <lineage>
        <taxon>Eukaryota</taxon>
        <taxon>Metazoa</taxon>
        <taxon>Chordata</taxon>
        <taxon>Craniata</taxon>
        <taxon>Vertebrata</taxon>
        <taxon>Euteleostomi</taxon>
        <taxon>Amphibia</taxon>
        <taxon>Batrachia</taxon>
        <taxon>Caudata</taxon>
        <taxon>Salamandroidea</taxon>
        <taxon>Salamandridae</taxon>
        <taxon>Pleurodelinae</taxon>
        <taxon>Pleurodeles</taxon>
    </lineage>
</organism>
<dbReference type="EMBL" id="JANPWB010000009">
    <property type="protein sequence ID" value="KAJ1148356.1"/>
    <property type="molecule type" value="Genomic_DNA"/>
</dbReference>
<gene>
    <name evidence="2" type="ORF">NDU88_001193</name>
</gene>
<evidence type="ECO:0000313" key="2">
    <source>
        <dbReference type="EMBL" id="KAJ1148356.1"/>
    </source>
</evidence>
<keyword evidence="3" id="KW-1185">Reference proteome</keyword>
<feature type="compositionally biased region" description="Gly residues" evidence="1">
    <location>
        <begin position="1"/>
        <end position="10"/>
    </location>
</feature>